<dbReference type="Proteomes" id="UP000606194">
    <property type="component" value="Unassembled WGS sequence"/>
</dbReference>
<comment type="caution">
    <text evidence="5">The sequence shown here is derived from an EMBL/GenBank/DDBJ whole genome shotgun (WGS) entry which is preliminary data.</text>
</comment>
<accession>A0A918L286</accession>
<reference evidence="5" key="2">
    <citation type="submission" date="2020-09" db="EMBL/GenBank/DDBJ databases">
        <authorList>
            <person name="Sun Q."/>
            <person name="Ohkuma M."/>
        </authorList>
    </citation>
    <scope>NUCLEOTIDE SEQUENCE</scope>
    <source>
        <strain evidence="5">JCM 4386</strain>
    </source>
</reference>
<keyword evidence="6" id="KW-1185">Reference proteome</keyword>
<reference evidence="5" key="1">
    <citation type="journal article" date="2014" name="Int. J. Syst. Evol. Microbiol.">
        <title>Complete genome sequence of Corynebacterium casei LMG S-19264T (=DSM 44701T), isolated from a smear-ripened cheese.</title>
        <authorList>
            <consortium name="US DOE Joint Genome Institute (JGI-PGF)"/>
            <person name="Walter F."/>
            <person name="Albersmeier A."/>
            <person name="Kalinowski J."/>
            <person name="Ruckert C."/>
        </authorList>
    </citation>
    <scope>NUCLEOTIDE SEQUENCE</scope>
    <source>
        <strain evidence="5">JCM 4386</strain>
    </source>
</reference>
<dbReference type="EMBL" id="BMTL01000007">
    <property type="protein sequence ID" value="GGR80679.1"/>
    <property type="molecule type" value="Genomic_DNA"/>
</dbReference>
<name>A0A918L286_9ACTN</name>
<proteinExistence type="predicted"/>
<evidence type="ECO:0000256" key="3">
    <source>
        <dbReference type="ARBA" id="ARBA00022833"/>
    </source>
</evidence>
<dbReference type="GO" id="GO:0008270">
    <property type="term" value="F:zinc ion binding"/>
    <property type="evidence" value="ECO:0007669"/>
    <property type="project" value="UniProtKB-KW"/>
</dbReference>
<evidence type="ECO:0000259" key="4">
    <source>
        <dbReference type="PROSITE" id="PS01358"/>
    </source>
</evidence>
<keyword evidence="2" id="KW-0863">Zinc-finger</keyword>
<evidence type="ECO:0000313" key="6">
    <source>
        <dbReference type="Proteomes" id="UP000606194"/>
    </source>
</evidence>
<sequence>MSEAEVVRTVIARLVAQADETQTQLIHELARQAGYLWRCGNPACPDYNDRGRRYCQGCGWGRKGKPVGDVHPCMYTERRWTRLRRALLKHYAPDAPMPDAVVFDYWGGPGWRGAEVTEMYGGMTEAITDGFRDRARFEDIAAALDSLTKWSEPSYGEHIRVVLAP</sequence>
<feature type="domain" description="RanBP2-type" evidence="4">
    <location>
        <begin position="37"/>
        <end position="58"/>
    </location>
</feature>
<organism evidence="5 6">
    <name type="scientific">Streptomyces humidus</name>
    <dbReference type="NCBI Taxonomy" id="52259"/>
    <lineage>
        <taxon>Bacteria</taxon>
        <taxon>Bacillati</taxon>
        <taxon>Actinomycetota</taxon>
        <taxon>Actinomycetes</taxon>
        <taxon>Kitasatosporales</taxon>
        <taxon>Streptomycetaceae</taxon>
        <taxon>Streptomyces</taxon>
    </lineage>
</organism>
<dbReference type="InterPro" id="IPR001876">
    <property type="entry name" value="Znf_RanBP2"/>
</dbReference>
<protein>
    <recommendedName>
        <fullName evidence="4">RanBP2-type domain-containing protein</fullName>
    </recommendedName>
</protein>
<keyword evidence="1" id="KW-0479">Metal-binding</keyword>
<dbReference type="PROSITE" id="PS01358">
    <property type="entry name" value="ZF_RANBP2_1"/>
    <property type="match status" value="1"/>
</dbReference>
<evidence type="ECO:0000313" key="5">
    <source>
        <dbReference type="EMBL" id="GGR80679.1"/>
    </source>
</evidence>
<evidence type="ECO:0000256" key="2">
    <source>
        <dbReference type="ARBA" id="ARBA00022771"/>
    </source>
</evidence>
<dbReference type="RefSeq" id="WP_190148887.1">
    <property type="nucleotide sequence ID" value="NZ_BMTL01000007.1"/>
</dbReference>
<keyword evidence="3" id="KW-0862">Zinc</keyword>
<gene>
    <name evidence="5" type="ORF">GCM10010269_19770</name>
</gene>
<evidence type="ECO:0000256" key="1">
    <source>
        <dbReference type="ARBA" id="ARBA00022723"/>
    </source>
</evidence>
<dbReference type="AlphaFoldDB" id="A0A918L286"/>